<dbReference type="AlphaFoldDB" id="A0A1F4T5G2"/>
<evidence type="ECO:0000259" key="2">
    <source>
        <dbReference type="Pfam" id="PF07992"/>
    </source>
</evidence>
<sequence>MKERELVIVGGGPAGMAAALAAHKKGVKDILLLERDQFLGGILNQCIHPGFGLHYYKADLTGPEFANRLIKEIKATREIEVSPRSFAVKLTGDKIITYLKPGKMEIVKARALIMATGCRERTREMVHVAGTRPAGVFPAGLAQKLINIEGLLPGREVVIIGSGDIGLIMARRFTLEGAGVKAVVEIEAKSRGLVRNVVQCLEDFNIPLYFRHRVARIHGRDRVEKVTVENTENGETFDLTCDTVLVSVGLIPENELVEMAGVKLDPATNSPISQSVNLCSIPGLFICGNSYKVYDLVDSVARDSEKAGEMAAEYLK</sequence>
<dbReference type="GO" id="GO:0016491">
    <property type="term" value="F:oxidoreductase activity"/>
    <property type="evidence" value="ECO:0007669"/>
    <property type="project" value="UniProtKB-KW"/>
</dbReference>
<dbReference type="SUPFAM" id="SSF51905">
    <property type="entry name" value="FAD/NAD(P)-binding domain"/>
    <property type="match status" value="1"/>
</dbReference>
<feature type="domain" description="FAD/NAD(P)-binding" evidence="2">
    <location>
        <begin position="5"/>
        <end position="290"/>
    </location>
</feature>
<dbReference type="Pfam" id="PF07992">
    <property type="entry name" value="Pyr_redox_2"/>
    <property type="match status" value="1"/>
</dbReference>
<dbReference type="Proteomes" id="UP000178602">
    <property type="component" value="Unassembled WGS sequence"/>
</dbReference>
<organism evidence="3 4">
    <name type="scientific">candidate division WOR-1 bacterium RIFOXYC12_FULL_54_18</name>
    <dbReference type="NCBI Taxonomy" id="1802584"/>
    <lineage>
        <taxon>Bacteria</taxon>
        <taxon>Bacillati</taxon>
        <taxon>Saganbacteria</taxon>
    </lineage>
</organism>
<dbReference type="PRINTS" id="PR00368">
    <property type="entry name" value="FADPNR"/>
</dbReference>
<dbReference type="InterPro" id="IPR051691">
    <property type="entry name" value="Metab_Enz_Cyan_OpOx_G3PDH"/>
</dbReference>
<keyword evidence="1" id="KW-0560">Oxidoreductase</keyword>
<dbReference type="InterPro" id="IPR036188">
    <property type="entry name" value="FAD/NAD-bd_sf"/>
</dbReference>
<dbReference type="PANTHER" id="PTHR42949">
    <property type="entry name" value="ANAEROBIC GLYCEROL-3-PHOSPHATE DEHYDROGENASE SUBUNIT B"/>
    <property type="match status" value="1"/>
</dbReference>
<proteinExistence type="predicted"/>
<dbReference type="EMBL" id="MEUG01000001">
    <property type="protein sequence ID" value="OGC27806.1"/>
    <property type="molecule type" value="Genomic_DNA"/>
</dbReference>
<name>A0A1F4T5G2_UNCSA</name>
<evidence type="ECO:0000256" key="1">
    <source>
        <dbReference type="ARBA" id="ARBA00023002"/>
    </source>
</evidence>
<dbReference type="Gene3D" id="3.50.50.60">
    <property type="entry name" value="FAD/NAD(P)-binding domain"/>
    <property type="match status" value="2"/>
</dbReference>
<evidence type="ECO:0000313" key="3">
    <source>
        <dbReference type="EMBL" id="OGC27806.1"/>
    </source>
</evidence>
<dbReference type="PRINTS" id="PR00469">
    <property type="entry name" value="PNDRDTASEII"/>
</dbReference>
<comment type="caution">
    <text evidence="3">The sequence shown here is derived from an EMBL/GenBank/DDBJ whole genome shotgun (WGS) entry which is preliminary data.</text>
</comment>
<evidence type="ECO:0000313" key="4">
    <source>
        <dbReference type="Proteomes" id="UP000178602"/>
    </source>
</evidence>
<accession>A0A1F4T5G2</accession>
<dbReference type="InterPro" id="IPR023753">
    <property type="entry name" value="FAD/NAD-binding_dom"/>
</dbReference>
<protein>
    <recommendedName>
        <fullName evidence="2">FAD/NAD(P)-binding domain-containing protein</fullName>
    </recommendedName>
</protein>
<gene>
    <name evidence="3" type="ORF">A3K49_02210</name>
</gene>
<dbReference type="PANTHER" id="PTHR42949:SF3">
    <property type="entry name" value="ANAEROBIC GLYCEROL-3-PHOSPHATE DEHYDROGENASE SUBUNIT B"/>
    <property type="match status" value="1"/>
</dbReference>
<reference evidence="3 4" key="1">
    <citation type="journal article" date="2016" name="Nat. Commun.">
        <title>Thousands of microbial genomes shed light on interconnected biogeochemical processes in an aquifer system.</title>
        <authorList>
            <person name="Anantharaman K."/>
            <person name="Brown C.T."/>
            <person name="Hug L.A."/>
            <person name="Sharon I."/>
            <person name="Castelle C.J."/>
            <person name="Probst A.J."/>
            <person name="Thomas B.C."/>
            <person name="Singh A."/>
            <person name="Wilkins M.J."/>
            <person name="Karaoz U."/>
            <person name="Brodie E.L."/>
            <person name="Williams K.H."/>
            <person name="Hubbard S.S."/>
            <person name="Banfield J.F."/>
        </authorList>
    </citation>
    <scope>NUCLEOTIDE SEQUENCE [LARGE SCALE GENOMIC DNA]</scope>
</reference>